<organism evidence="2 3">
    <name type="scientific">Modicella reniformis</name>
    <dbReference type="NCBI Taxonomy" id="1440133"/>
    <lineage>
        <taxon>Eukaryota</taxon>
        <taxon>Fungi</taxon>
        <taxon>Fungi incertae sedis</taxon>
        <taxon>Mucoromycota</taxon>
        <taxon>Mortierellomycotina</taxon>
        <taxon>Mortierellomycetes</taxon>
        <taxon>Mortierellales</taxon>
        <taxon>Mortierellaceae</taxon>
        <taxon>Modicella</taxon>
    </lineage>
</organism>
<gene>
    <name evidence="2" type="ORF">BGZ65_009447</name>
</gene>
<feature type="compositionally biased region" description="Low complexity" evidence="1">
    <location>
        <begin position="31"/>
        <end position="41"/>
    </location>
</feature>
<name>A0A9P6SRW6_9FUNG</name>
<sequence length="97" mass="11085">MHDELAVRDSNERLYFQDNDLYRGNHRDNNDNNNNGGNNDDSNGKSYHIISNVNKANKGKGRKDDLILDQQNNDNSDNYDGCDGNWADAIKKKQGRK</sequence>
<dbReference type="EMBL" id="JAAAHW010001465">
    <property type="protein sequence ID" value="KAF9994906.1"/>
    <property type="molecule type" value="Genomic_DNA"/>
</dbReference>
<feature type="compositionally biased region" description="Basic and acidic residues" evidence="1">
    <location>
        <begin position="1"/>
        <end position="12"/>
    </location>
</feature>
<feature type="compositionally biased region" description="Basic and acidic residues" evidence="1">
    <location>
        <begin position="20"/>
        <end position="30"/>
    </location>
</feature>
<dbReference type="Proteomes" id="UP000749646">
    <property type="component" value="Unassembled WGS sequence"/>
</dbReference>
<keyword evidence="3" id="KW-1185">Reference proteome</keyword>
<accession>A0A9P6SRW6</accession>
<comment type="caution">
    <text evidence="2">The sequence shown here is derived from an EMBL/GenBank/DDBJ whole genome shotgun (WGS) entry which is preliminary data.</text>
</comment>
<dbReference type="AlphaFoldDB" id="A0A9P6SRW6"/>
<proteinExistence type="predicted"/>
<feature type="region of interest" description="Disordered" evidence="1">
    <location>
        <begin position="1"/>
        <end position="85"/>
    </location>
</feature>
<feature type="compositionally biased region" description="Low complexity" evidence="1">
    <location>
        <begin position="68"/>
        <end position="79"/>
    </location>
</feature>
<protein>
    <submittedName>
        <fullName evidence="2">Uncharacterized protein</fullName>
    </submittedName>
</protein>
<evidence type="ECO:0000313" key="2">
    <source>
        <dbReference type="EMBL" id="KAF9994906.1"/>
    </source>
</evidence>
<evidence type="ECO:0000313" key="3">
    <source>
        <dbReference type="Proteomes" id="UP000749646"/>
    </source>
</evidence>
<evidence type="ECO:0000256" key="1">
    <source>
        <dbReference type="SAM" id="MobiDB-lite"/>
    </source>
</evidence>
<reference evidence="2" key="1">
    <citation type="journal article" date="2020" name="Fungal Divers.">
        <title>Resolving the Mortierellaceae phylogeny through synthesis of multi-gene phylogenetics and phylogenomics.</title>
        <authorList>
            <person name="Vandepol N."/>
            <person name="Liber J."/>
            <person name="Desiro A."/>
            <person name="Na H."/>
            <person name="Kennedy M."/>
            <person name="Barry K."/>
            <person name="Grigoriev I.V."/>
            <person name="Miller A.N."/>
            <person name="O'Donnell K."/>
            <person name="Stajich J.E."/>
            <person name="Bonito G."/>
        </authorList>
    </citation>
    <scope>NUCLEOTIDE SEQUENCE</scope>
    <source>
        <strain evidence="2">MES-2147</strain>
    </source>
</reference>